<dbReference type="PANTHER" id="PTHR31680">
    <property type="entry name" value="LONGIFOLIA PROTEIN"/>
    <property type="match status" value="1"/>
</dbReference>
<dbReference type="InParanoid" id="A0A1B6QMJ3"/>
<dbReference type="STRING" id="4558.A0A1B6QMJ3"/>
<feature type="domain" description="DUF4378" evidence="2">
    <location>
        <begin position="746"/>
        <end position="903"/>
    </location>
</feature>
<protein>
    <recommendedName>
        <fullName evidence="2">DUF4378 domain-containing protein</fullName>
    </recommendedName>
</protein>
<gene>
    <name evidence="3" type="ORF">SORBI_3001G335800</name>
</gene>
<reference evidence="3 4" key="1">
    <citation type="journal article" date="2009" name="Nature">
        <title>The Sorghum bicolor genome and the diversification of grasses.</title>
        <authorList>
            <person name="Paterson A.H."/>
            <person name="Bowers J.E."/>
            <person name="Bruggmann R."/>
            <person name="Dubchak I."/>
            <person name="Grimwood J."/>
            <person name="Gundlach H."/>
            <person name="Haberer G."/>
            <person name="Hellsten U."/>
            <person name="Mitros T."/>
            <person name="Poliakov A."/>
            <person name="Schmutz J."/>
            <person name="Spannagl M."/>
            <person name="Tang H."/>
            <person name="Wang X."/>
            <person name="Wicker T."/>
            <person name="Bharti A.K."/>
            <person name="Chapman J."/>
            <person name="Feltus F.A."/>
            <person name="Gowik U."/>
            <person name="Grigoriev I.V."/>
            <person name="Lyons E."/>
            <person name="Maher C.A."/>
            <person name="Martis M."/>
            <person name="Narechania A."/>
            <person name="Otillar R.P."/>
            <person name="Penning B.W."/>
            <person name="Salamov A.A."/>
            <person name="Wang Y."/>
            <person name="Zhang L."/>
            <person name="Carpita N.C."/>
            <person name="Freeling M."/>
            <person name="Gingle A.R."/>
            <person name="Hash C.T."/>
            <person name="Keller B."/>
            <person name="Klein P."/>
            <person name="Kresovich S."/>
            <person name="McCann M.C."/>
            <person name="Ming R."/>
            <person name="Peterson D.G."/>
            <person name="Mehboob-ur-Rahman"/>
            <person name="Ware D."/>
            <person name="Westhoff P."/>
            <person name="Mayer K.F."/>
            <person name="Messing J."/>
            <person name="Rokhsar D.S."/>
        </authorList>
    </citation>
    <scope>NUCLEOTIDE SEQUENCE [LARGE SCALE GENOMIC DNA]</scope>
    <source>
        <strain evidence="4">cv. BTx623</strain>
    </source>
</reference>
<feature type="region of interest" description="Disordered" evidence="1">
    <location>
        <begin position="484"/>
        <end position="543"/>
    </location>
</feature>
<feature type="region of interest" description="Disordered" evidence="1">
    <location>
        <begin position="76"/>
        <end position="132"/>
    </location>
</feature>
<dbReference type="PANTHER" id="PTHR31680:SF11">
    <property type="entry name" value="EXPRESSED PROTEIN"/>
    <property type="match status" value="1"/>
</dbReference>
<evidence type="ECO:0000259" key="2">
    <source>
        <dbReference type="Pfam" id="PF14309"/>
    </source>
</evidence>
<dbReference type="InterPro" id="IPR033334">
    <property type="entry name" value="LNG1/2"/>
</dbReference>
<dbReference type="AlphaFoldDB" id="A0A1B6QMJ3"/>
<sequence>MAPSPRGSIHTSAAKGASLAFQSTRTSQKCRLEWQRPSPMRPRNLAARWGAWPACSTSSTAAAFSPADDMVTALEPRTRTNCLQQEKSFSKSKSKSMTENSTFSTESSRASSASSSCSSLSPLANSKPVQQKLPCINEKHVVARSRTMRSSRSFKSSDTEVKSIQQKTDFRDVVKDSINQDSRVLAIKTKMMEQRDGLHKDSPRPLLISKSTDGTYVIAVDRSNVPPAYVNESSRQQRLSCDDRQLLLQVEAQDSKMPSSKHMELPRLSLDSRNESVKSSLHQKNFGYARTDDSLIDNLKYQESPSHRRASAVVAKLMGLEETLDAPGSARSHRPDRHTRNNYLPHTSRSICHDLSTLQPKIQPTILKTKPSPRIVPEAAAWKQQKINTARYYSKEGPSSTSINDNVERLINLTSSECSKDLRALRILSELHAKRSDYNARSLNTQKAAAGQTNSAQHFQSPVVIMKPARGIVKKNASVATLAGTKVHRKLRHEESTFTTKTDNSDRTKTHSHNQRAHSRREEDVGSTSSPKPSRILSPRLVRKSDCGRITQLTVPLMSPAKTSKEVSPRGKLRSRASQSNSICGHDKAMITESKISLSKQVDTNIINYSNTLNVNTTSIHQSNTTSTSNYEETLILCTDKNIHPLENIPSPVSVLDATFYQDVMSPSLRGISNSFKNVAPLTLHECWNSISLPDTPTLKKSTESNHIIPENMKALIQKLELLQLLSDEAPRTNDNSLILTANKDRHYIYEILSASGLLHNELKFRIMPCLFQQPSHPINPELFLILEQAKPTAGKLHRKLIFDLAIEIIAKKIYSGSSVRQPLQFIQCKKSSGWHLFKELCSEIEMLRSEASAIRLSEEEDEESKLAKNAIREMGKWKSFGSELQGIALGIERSIFKNLIDEVISGEDMGKV</sequence>
<dbReference type="InterPro" id="IPR025486">
    <property type="entry name" value="DUF4378"/>
</dbReference>
<feature type="region of interest" description="Disordered" evidence="1">
    <location>
        <begin position="558"/>
        <end position="581"/>
    </location>
</feature>
<dbReference type="Gramene" id="KXG39125">
    <property type="protein sequence ID" value="KXG39125"/>
    <property type="gene ID" value="SORBI_3001G335800"/>
</dbReference>
<feature type="compositionally biased region" description="Low complexity" evidence="1">
    <location>
        <begin position="101"/>
        <end position="126"/>
    </location>
</feature>
<feature type="compositionally biased region" description="Polar residues" evidence="1">
    <location>
        <begin position="20"/>
        <end position="29"/>
    </location>
</feature>
<reference evidence="4" key="2">
    <citation type="journal article" date="2018" name="Plant J.">
        <title>The Sorghum bicolor reference genome: improved assembly, gene annotations, a transcriptome atlas, and signatures of genome organization.</title>
        <authorList>
            <person name="McCormick R.F."/>
            <person name="Truong S.K."/>
            <person name="Sreedasyam A."/>
            <person name="Jenkins J."/>
            <person name="Shu S."/>
            <person name="Sims D."/>
            <person name="Kennedy M."/>
            <person name="Amirebrahimi M."/>
            <person name="Weers B.D."/>
            <person name="McKinley B."/>
            <person name="Mattison A."/>
            <person name="Morishige D.T."/>
            <person name="Grimwood J."/>
            <person name="Schmutz J."/>
            <person name="Mullet J.E."/>
        </authorList>
    </citation>
    <scope>NUCLEOTIDE SEQUENCE [LARGE SCALE GENOMIC DNA]</scope>
    <source>
        <strain evidence="4">cv. BTx623</strain>
    </source>
</reference>
<dbReference type="Proteomes" id="UP000000768">
    <property type="component" value="Chromosome 1"/>
</dbReference>
<name>A0A1B6QMJ3_SORBI</name>
<dbReference type="GO" id="GO:0051513">
    <property type="term" value="P:regulation of monopolar cell growth"/>
    <property type="evidence" value="ECO:0007669"/>
    <property type="project" value="InterPro"/>
</dbReference>
<organism evidence="3 4">
    <name type="scientific">Sorghum bicolor</name>
    <name type="common">Sorghum</name>
    <name type="synonym">Sorghum vulgare</name>
    <dbReference type="NCBI Taxonomy" id="4558"/>
    <lineage>
        <taxon>Eukaryota</taxon>
        <taxon>Viridiplantae</taxon>
        <taxon>Streptophyta</taxon>
        <taxon>Embryophyta</taxon>
        <taxon>Tracheophyta</taxon>
        <taxon>Spermatophyta</taxon>
        <taxon>Magnoliopsida</taxon>
        <taxon>Liliopsida</taxon>
        <taxon>Poales</taxon>
        <taxon>Poaceae</taxon>
        <taxon>PACMAD clade</taxon>
        <taxon>Panicoideae</taxon>
        <taxon>Andropogonodae</taxon>
        <taxon>Andropogoneae</taxon>
        <taxon>Sorghinae</taxon>
        <taxon>Sorghum</taxon>
    </lineage>
</organism>
<feature type="compositionally biased region" description="Basic residues" evidence="1">
    <location>
        <begin position="510"/>
        <end position="519"/>
    </location>
</feature>
<proteinExistence type="predicted"/>
<keyword evidence="4" id="KW-1185">Reference proteome</keyword>
<evidence type="ECO:0000313" key="4">
    <source>
        <dbReference type="Proteomes" id="UP000000768"/>
    </source>
</evidence>
<feature type="region of interest" description="Disordered" evidence="1">
    <location>
        <begin position="252"/>
        <end position="284"/>
    </location>
</feature>
<feature type="compositionally biased region" description="Basic and acidic residues" evidence="1">
    <location>
        <begin position="261"/>
        <end position="276"/>
    </location>
</feature>
<dbReference type="Pfam" id="PF14309">
    <property type="entry name" value="DUF4378"/>
    <property type="match status" value="1"/>
</dbReference>
<feature type="region of interest" description="Disordered" evidence="1">
    <location>
        <begin position="1"/>
        <end position="39"/>
    </location>
</feature>
<evidence type="ECO:0000256" key="1">
    <source>
        <dbReference type="SAM" id="MobiDB-lite"/>
    </source>
</evidence>
<dbReference type="ExpressionAtlas" id="A0A1B6QMJ3">
    <property type="expression patterns" value="baseline and differential"/>
</dbReference>
<dbReference type="EMBL" id="CM000760">
    <property type="protein sequence ID" value="KXG39125.1"/>
    <property type="molecule type" value="Genomic_DNA"/>
</dbReference>
<accession>A0A1B6QMJ3</accession>
<evidence type="ECO:0000313" key="3">
    <source>
        <dbReference type="EMBL" id="KXG39125.1"/>
    </source>
</evidence>